<feature type="transmembrane region" description="Helical" evidence="12">
    <location>
        <begin position="51"/>
        <end position="70"/>
    </location>
</feature>
<evidence type="ECO:0000313" key="14">
    <source>
        <dbReference type="EMBL" id="RXQ94953.1"/>
    </source>
</evidence>
<dbReference type="OrthoDB" id="9799090at2"/>
<sequence length="266" mass="29988">MGIKSKLYEIIFESDTKAGKLFDVLLLIVIVLSILLVMLESVPSIEKQYRFSLQLMEWSITLIFSLEYCLRIWIVSKPKRYIFSFYGIIDFLSILPSYLGLFFVGTHGFIVIRALRLLRIFRILKLNRYMNEGTIIIKALKRSRIKISVFLFAVLTMVIIIGTLMYLIEGAENGFTSIPRGIYWAIVTLTTVGYGDISPGTALGQFIASFVMIIGYAIIAVPTGIVTAELSRSSRGKPSGQVCENCLSEGHDIDDQYCRYCGAKLQ</sequence>
<feature type="transmembrane region" description="Helical" evidence="12">
    <location>
        <begin position="107"/>
        <end position="124"/>
    </location>
</feature>
<protein>
    <submittedName>
        <fullName evidence="14">Ion transporter</fullName>
    </submittedName>
</protein>
<evidence type="ECO:0000256" key="1">
    <source>
        <dbReference type="ARBA" id="ARBA00004141"/>
    </source>
</evidence>
<keyword evidence="2" id="KW-0813">Transport</keyword>
<dbReference type="GO" id="GO:0005249">
    <property type="term" value="F:voltage-gated potassium channel activity"/>
    <property type="evidence" value="ECO:0007669"/>
    <property type="project" value="InterPro"/>
</dbReference>
<dbReference type="PANTHER" id="PTHR11537:SF254">
    <property type="entry name" value="POTASSIUM VOLTAGE-GATED CHANNEL PROTEIN SHAB"/>
    <property type="match status" value="1"/>
</dbReference>
<reference evidence="14 15" key="1">
    <citation type="submission" date="2019-01" db="EMBL/GenBank/DDBJ databases">
        <title>Ancylomarina salipaludis sp. nov., isolated from a salt marsh.</title>
        <authorList>
            <person name="Yoon J.-H."/>
        </authorList>
    </citation>
    <scope>NUCLEOTIDE SEQUENCE [LARGE SCALE GENOMIC DNA]</scope>
    <source>
        <strain evidence="14 15">SHSM-M15</strain>
    </source>
</reference>
<dbReference type="PRINTS" id="PR00169">
    <property type="entry name" value="KCHANNEL"/>
</dbReference>
<dbReference type="EMBL" id="SAXA01000006">
    <property type="protein sequence ID" value="RXQ94953.1"/>
    <property type="molecule type" value="Genomic_DNA"/>
</dbReference>
<dbReference type="Gene3D" id="1.10.287.70">
    <property type="match status" value="1"/>
</dbReference>
<feature type="transmembrane region" description="Helical" evidence="12">
    <location>
        <begin position="206"/>
        <end position="228"/>
    </location>
</feature>
<dbReference type="Pfam" id="PF00520">
    <property type="entry name" value="Ion_trans"/>
    <property type="match status" value="1"/>
</dbReference>
<evidence type="ECO:0000256" key="10">
    <source>
        <dbReference type="ARBA" id="ARBA00023136"/>
    </source>
</evidence>
<dbReference type="InterPro" id="IPR028325">
    <property type="entry name" value="VG_K_chnl"/>
</dbReference>
<evidence type="ECO:0000256" key="5">
    <source>
        <dbReference type="ARBA" id="ARBA00022826"/>
    </source>
</evidence>
<keyword evidence="6" id="KW-0851">Voltage-gated channel</keyword>
<evidence type="ECO:0000259" key="13">
    <source>
        <dbReference type="Pfam" id="PF00520"/>
    </source>
</evidence>
<dbReference type="GO" id="GO:0001508">
    <property type="term" value="P:action potential"/>
    <property type="evidence" value="ECO:0007669"/>
    <property type="project" value="TreeGrafter"/>
</dbReference>
<dbReference type="GO" id="GO:0008076">
    <property type="term" value="C:voltage-gated potassium channel complex"/>
    <property type="evidence" value="ECO:0007669"/>
    <property type="project" value="InterPro"/>
</dbReference>
<evidence type="ECO:0000256" key="2">
    <source>
        <dbReference type="ARBA" id="ARBA00022448"/>
    </source>
</evidence>
<proteinExistence type="predicted"/>
<evidence type="ECO:0000256" key="8">
    <source>
        <dbReference type="ARBA" id="ARBA00022989"/>
    </source>
</evidence>
<evidence type="ECO:0000256" key="3">
    <source>
        <dbReference type="ARBA" id="ARBA00022538"/>
    </source>
</evidence>
<comment type="caution">
    <text evidence="14">The sequence shown here is derived from an EMBL/GenBank/DDBJ whole genome shotgun (WGS) entry which is preliminary data.</text>
</comment>
<evidence type="ECO:0000256" key="6">
    <source>
        <dbReference type="ARBA" id="ARBA00022882"/>
    </source>
</evidence>
<dbReference type="InterPro" id="IPR005821">
    <property type="entry name" value="Ion_trans_dom"/>
</dbReference>
<feature type="transmembrane region" description="Helical" evidence="12">
    <location>
        <begin position="145"/>
        <end position="168"/>
    </location>
</feature>
<name>A0A4Q1JMR8_9BACT</name>
<evidence type="ECO:0000256" key="7">
    <source>
        <dbReference type="ARBA" id="ARBA00022958"/>
    </source>
</evidence>
<keyword evidence="9" id="KW-0406">Ion transport</keyword>
<evidence type="ECO:0000256" key="4">
    <source>
        <dbReference type="ARBA" id="ARBA00022692"/>
    </source>
</evidence>
<keyword evidence="3" id="KW-0633">Potassium transport</keyword>
<feature type="transmembrane region" description="Helical" evidence="12">
    <location>
        <begin position="21"/>
        <end position="39"/>
    </location>
</feature>
<dbReference type="Proteomes" id="UP000289703">
    <property type="component" value="Unassembled WGS sequence"/>
</dbReference>
<dbReference type="PANTHER" id="PTHR11537">
    <property type="entry name" value="VOLTAGE-GATED POTASSIUM CHANNEL"/>
    <property type="match status" value="1"/>
</dbReference>
<keyword evidence="10 12" id="KW-0472">Membrane</keyword>
<evidence type="ECO:0000256" key="12">
    <source>
        <dbReference type="SAM" id="Phobius"/>
    </source>
</evidence>
<keyword evidence="11" id="KW-0407">Ion channel</keyword>
<dbReference type="SUPFAM" id="SSF81324">
    <property type="entry name" value="Voltage-gated potassium channels"/>
    <property type="match status" value="1"/>
</dbReference>
<keyword evidence="7" id="KW-0630">Potassium</keyword>
<evidence type="ECO:0000256" key="9">
    <source>
        <dbReference type="ARBA" id="ARBA00023065"/>
    </source>
</evidence>
<gene>
    <name evidence="14" type="ORF">EO244_07840</name>
</gene>
<dbReference type="FunFam" id="1.10.287.70:FF:000164">
    <property type="entry name" value="Voltage-sensitive potassium channel"/>
    <property type="match status" value="1"/>
</dbReference>
<keyword evidence="8 12" id="KW-1133">Transmembrane helix</keyword>
<dbReference type="AlphaFoldDB" id="A0A4Q1JMR8"/>
<organism evidence="14 15">
    <name type="scientific">Ancylomarina salipaludis</name>
    <dbReference type="NCBI Taxonomy" id="2501299"/>
    <lineage>
        <taxon>Bacteria</taxon>
        <taxon>Pseudomonadati</taxon>
        <taxon>Bacteroidota</taxon>
        <taxon>Bacteroidia</taxon>
        <taxon>Marinilabiliales</taxon>
        <taxon>Marinifilaceae</taxon>
        <taxon>Ancylomarina</taxon>
    </lineage>
</organism>
<accession>A0A4Q1JMR8</accession>
<dbReference type="RefSeq" id="WP_129254111.1">
    <property type="nucleotide sequence ID" value="NZ_SAXA01000006.1"/>
</dbReference>
<dbReference type="Gene3D" id="1.20.120.350">
    <property type="entry name" value="Voltage-gated potassium channels. Chain C"/>
    <property type="match status" value="1"/>
</dbReference>
<keyword evidence="15" id="KW-1185">Reference proteome</keyword>
<keyword evidence="5" id="KW-0631">Potassium channel</keyword>
<comment type="subcellular location">
    <subcellularLocation>
        <location evidence="1">Membrane</location>
        <topology evidence="1">Multi-pass membrane protein</topology>
    </subcellularLocation>
</comment>
<evidence type="ECO:0000256" key="11">
    <source>
        <dbReference type="ARBA" id="ARBA00023303"/>
    </source>
</evidence>
<feature type="domain" description="Ion transport" evidence="13">
    <location>
        <begin position="20"/>
        <end position="232"/>
    </location>
</feature>
<feature type="transmembrane region" description="Helical" evidence="12">
    <location>
        <begin position="82"/>
        <end position="101"/>
    </location>
</feature>
<evidence type="ECO:0000313" key="15">
    <source>
        <dbReference type="Proteomes" id="UP000289703"/>
    </source>
</evidence>
<dbReference type="InterPro" id="IPR027359">
    <property type="entry name" value="Volt_channel_dom_sf"/>
</dbReference>
<keyword evidence="4 12" id="KW-0812">Transmembrane</keyword>